<evidence type="ECO:0000256" key="6">
    <source>
        <dbReference type="ARBA" id="ARBA00022723"/>
    </source>
</evidence>
<feature type="binding site" evidence="12">
    <location>
        <position position="251"/>
    </location>
    <ligand>
        <name>Zn(2+)</name>
        <dbReference type="ChEBI" id="CHEBI:29105"/>
    </ligand>
</feature>
<dbReference type="InterPro" id="IPR007654">
    <property type="entry name" value="NAD-dep_histone_deAcase_SIR2_N"/>
</dbReference>
<accession>A0A4Q0A142</accession>
<keyword evidence="6 12" id="KW-0479">Metal-binding</keyword>
<sequence>MCLNYLIYPIIIEVSEFFTDSEKHILRVEARELGLFGFIEKYFIQQNFPVGALIAAFSTRLAAELPPNRSNMELLPLLQLTVAKFIRHRERLTHITTVDHVVELLGSATNIMVLTGAGVSVSCGIPDFRSPNGIYSRLGEFGLDDPQQMFDLEYFRESPQIFYSFAKELYPSNFVPSPSHHFIRLLEARGQLLRNYTQNIDTLEQQTGIGRVLNCHGSFATASCIRCGLQVPGQAIKESIFDQRIPECPRCQQEAKRAKPAPTDHRPPAIMKPDITFFGENLPDAFENSFLADRKQVDLLLVMGSSLKVAPVSEVMAQLPAHVPQILINKTPNLQMNFDVQLLGNCDDIIAYLCHRLQW</sequence>
<name>A0A4Q0A142_9FUNG</name>
<feature type="non-terminal residue" evidence="14">
    <location>
        <position position="359"/>
    </location>
</feature>
<evidence type="ECO:0000313" key="14">
    <source>
        <dbReference type="EMBL" id="RKP39002.1"/>
    </source>
</evidence>
<gene>
    <name evidence="14" type="ORF">BJ085DRAFT_19266</name>
</gene>
<dbReference type="PROSITE" id="PS50305">
    <property type="entry name" value="SIRTUIN"/>
    <property type="match status" value="1"/>
</dbReference>
<evidence type="ECO:0000256" key="10">
    <source>
        <dbReference type="ARBA" id="ARBA00023163"/>
    </source>
</evidence>
<feature type="binding site" evidence="12">
    <location>
        <position position="224"/>
    </location>
    <ligand>
        <name>Zn(2+)</name>
        <dbReference type="ChEBI" id="CHEBI:29105"/>
    </ligand>
</feature>
<evidence type="ECO:0000256" key="4">
    <source>
        <dbReference type="ARBA" id="ARBA00022491"/>
    </source>
</evidence>
<keyword evidence="8" id="KW-0805">Transcription regulation</keyword>
<feature type="active site" description="Proton acceptor" evidence="12">
    <location>
        <position position="216"/>
    </location>
</feature>
<dbReference type="Pfam" id="PF04574">
    <property type="entry name" value="DUF592"/>
    <property type="match status" value="1"/>
</dbReference>
<reference evidence="15" key="1">
    <citation type="journal article" date="2018" name="Nat. Microbiol.">
        <title>Leveraging single-cell genomics to expand the fungal tree of life.</title>
        <authorList>
            <person name="Ahrendt S.R."/>
            <person name="Quandt C.A."/>
            <person name="Ciobanu D."/>
            <person name="Clum A."/>
            <person name="Salamov A."/>
            <person name="Andreopoulos B."/>
            <person name="Cheng J.F."/>
            <person name="Woyke T."/>
            <person name="Pelin A."/>
            <person name="Henrissat B."/>
            <person name="Reynolds N.K."/>
            <person name="Benny G.L."/>
            <person name="Smith M.E."/>
            <person name="James T.Y."/>
            <person name="Grigoriev I.V."/>
        </authorList>
    </citation>
    <scope>NUCLEOTIDE SEQUENCE [LARGE SCALE GENOMIC DNA]</scope>
    <source>
        <strain evidence="15">RSA 468</strain>
    </source>
</reference>
<keyword evidence="11" id="KW-0539">Nucleus</keyword>
<dbReference type="InterPro" id="IPR050134">
    <property type="entry name" value="NAD-dep_sirtuin_deacylases"/>
</dbReference>
<dbReference type="PANTHER" id="PTHR11085">
    <property type="entry name" value="NAD-DEPENDENT PROTEIN DEACYLASE SIRTUIN-5, MITOCHONDRIAL-RELATED"/>
    <property type="match status" value="1"/>
</dbReference>
<feature type="domain" description="Deacetylase sirtuin-type" evidence="13">
    <location>
        <begin position="91"/>
        <end position="359"/>
    </location>
</feature>
<dbReference type="Gene3D" id="3.40.50.1220">
    <property type="entry name" value="TPP-binding domain"/>
    <property type="match status" value="1"/>
</dbReference>
<protein>
    <submittedName>
        <fullName evidence="14">DHS-like NAD/FAD-binding domain-containing protein</fullName>
    </submittedName>
</protein>
<evidence type="ECO:0000259" key="13">
    <source>
        <dbReference type="PROSITE" id="PS50305"/>
    </source>
</evidence>
<dbReference type="Gene3D" id="3.30.1600.10">
    <property type="entry name" value="SIR2/SIRT2 'Small Domain"/>
    <property type="match status" value="1"/>
</dbReference>
<dbReference type="InterPro" id="IPR026591">
    <property type="entry name" value="Sirtuin_cat_small_dom_sf"/>
</dbReference>
<comment type="cofactor">
    <cofactor evidence="1">
        <name>Zn(2+)</name>
        <dbReference type="ChEBI" id="CHEBI:29105"/>
    </cofactor>
</comment>
<evidence type="ECO:0000256" key="7">
    <source>
        <dbReference type="ARBA" id="ARBA00022833"/>
    </source>
</evidence>
<evidence type="ECO:0000256" key="3">
    <source>
        <dbReference type="ARBA" id="ARBA00006924"/>
    </source>
</evidence>
<dbReference type="InterPro" id="IPR026590">
    <property type="entry name" value="Ssirtuin_cat_dom"/>
</dbReference>
<organism evidence="14 15">
    <name type="scientific">Dimargaris cristalligena</name>
    <dbReference type="NCBI Taxonomy" id="215637"/>
    <lineage>
        <taxon>Eukaryota</taxon>
        <taxon>Fungi</taxon>
        <taxon>Fungi incertae sedis</taxon>
        <taxon>Zoopagomycota</taxon>
        <taxon>Kickxellomycotina</taxon>
        <taxon>Dimargaritomycetes</taxon>
        <taxon>Dimargaritales</taxon>
        <taxon>Dimargaritaceae</taxon>
        <taxon>Dimargaris</taxon>
    </lineage>
</organism>
<evidence type="ECO:0000256" key="2">
    <source>
        <dbReference type="ARBA" id="ARBA00004123"/>
    </source>
</evidence>
<keyword evidence="9" id="KW-0520">NAD</keyword>
<dbReference type="GO" id="GO:0005634">
    <property type="term" value="C:nucleus"/>
    <property type="evidence" value="ECO:0007669"/>
    <property type="project" value="UniProtKB-SubCell"/>
</dbReference>
<proteinExistence type="inferred from homology"/>
<evidence type="ECO:0000256" key="8">
    <source>
        <dbReference type="ARBA" id="ARBA00023015"/>
    </source>
</evidence>
<keyword evidence="4" id="KW-0678">Repressor</keyword>
<evidence type="ECO:0000256" key="11">
    <source>
        <dbReference type="ARBA" id="ARBA00023242"/>
    </source>
</evidence>
<keyword evidence="10" id="KW-0804">Transcription</keyword>
<evidence type="ECO:0000313" key="15">
    <source>
        <dbReference type="Proteomes" id="UP000268162"/>
    </source>
</evidence>
<dbReference type="GO" id="GO:0070403">
    <property type="term" value="F:NAD+ binding"/>
    <property type="evidence" value="ECO:0007669"/>
    <property type="project" value="InterPro"/>
</dbReference>
<keyword evidence="5" id="KW-0808">Transferase</keyword>
<dbReference type="GO" id="GO:0046872">
    <property type="term" value="F:metal ion binding"/>
    <property type="evidence" value="ECO:0007669"/>
    <property type="project" value="UniProtKB-KW"/>
</dbReference>
<feature type="binding site" evidence="12">
    <location>
        <position position="248"/>
    </location>
    <ligand>
        <name>Zn(2+)</name>
        <dbReference type="ChEBI" id="CHEBI:29105"/>
    </ligand>
</feature>
<dbReference type="STRING" id="215637.A0A4Q0A142"/>
<evidence type="ECO:0000256" key="12">
    <source>
        <dbReference type="PROSITE-ProRule" id="PRU00236"/>
    </source>
</evidence>
<comment type="subcellular location">
    <subcellularLocation>
        <location evidence="2">Nucleus</location>
    </subcellularLocation>
</comment>
<keyword evidence="15" id="KW-1185">Reference proteome</keyword>
<evidence type="ECO:0000256" key="9">
    <source>
        <dbReference type="ARBA" id="ARBA00023027"/>
    </source>
</evidence>
<dbReference type="PANTHER" id="PTHR11085:SF9">
    <property type="entry name" value="NAD-DEPENDENT PROTEIN DEACETYLASE SIRTUIN-1"/>
    <property type="match status" value="1"/>
</dbReference>
<dbReference type="InterPro" id="IPR003000">
    <property type="entry name" value="Sirtuin"/>
</dbReference>
<dbReference type="InterPro" id="IPR029035">
    <property type="entry name" value="DHS-like_NAD/FAD-binding_dom"/>
</dbReference>
<evidence type="ECO:0000256" key="5">
    <source>
        <dbReference type="ARBA" id="ARBA00022679"/>
    </source>
</evidence>
<dbReference type="Proteomes" id="UP000268162">
    <property type="component" value="Unassembled WGS sequence"/>
</dbReference>
<dbReference type="Pfam" id="PF02146">
    <property type="entry name" value="SIR2"/>
    <property type="match status" value="1"/>
</dbReference>
<dbReference type="GO" id="GO:0046970">
    <property type="term" value="F:histone H4K16 deacetylase activity, NAD-dependent"/>
    <property type="evidence" value="ECO:0007669"/>
    <property type="project" value="TreeGrafter"/>
</dbReference>
<evidence type="ECO:0000256" key="1">
    <source>
        <dbReference type="ARBA" id="ARBA00001947"/>
    </source>
</evidence>
<dbReference type="EMBL" id="ML002308">
    <property type="protein sequence ID" value="RKP39002.1"/>
    <property type="molecule type" value="Genomic_DNA"/>
</dbReference>
<dbReference type="SUPFAM" id="SSF52467">
    <property type="entry name" value="DHS-like NAD/FAD-binding domain"/>
    <property type="match status" value="1"/>
</dbReference>
<feature type="binding site" evidence="12">
    <location>
        <position position="227"/>
    </location>
    <ligand>
        <name>Zn(2+)</name>
        <dbReference type="ChEBI" id="CHEBI:29105"/>
    </ligand>
</feature>
<dbReference type="AlphaFoldDB" id="A0A4Q0A142"/>
<keyword evidence="7 12" id="KW-0862">Zinc</keyword>
<comment type="similarity">
    <text evidence="3">Belongs to the sirtuin family. Class I subfamily.</text>
</comment>